<dbReference type="AlphaFoldDB" id="A0A3L8PKU2"/>
<dbReference type="InterPro" id="IPR000871">
    <property type="entry name" value="Beta-lactam_class-A"/>
</dbReference>
<dbReference type="Proteomes" id="UP000282515">
    <property type="component" value="Unassembled WGS sequence"/>
</dbReference>
<evidence type="ECO:0000313" key="2">
    <source>
        <dbReference type="EMBL" id="RLV55977.1"/>
    </source>
</evidence>
<accession>A0A3L8PKU2</accession>
<dbReference type="PANTHER" id="PTHR35333">
    <property type="entry name" value="BETA-LACTAMASE"/>
    <property type="match status" value="1"/>
</dbReference>
<dbReference type="RefSeq" id="WP_121794173.1">
    <property type="nucleotide sequence ID" value="NZ_RDBF01000005.1"/>
</dbReference>
<dbReference type="GO" id="GO:0008800">
    <property type="term" value="F:beta-lactamase activity"/>
    <property type="evidence" value="ECO:0007669"/>
    <property type="project" value="InterPro"/>
</dbReference>
<name>A0A3L8PKU2_9ACTN</name>
<feature type="domain" description="Beta-lactamase class A catalytic" evidence="1">
    <location>
        <begin position="34"/>
        <end position="262"/>
    </location>
</feature>
<reference evidence="2 3" key="1">
    <citation type="submission" date="2018-10" db="EMBL/GenBank/DDBJ databases">
        <title>Aeromicrobium sp. 9W16Y-2 whole genome shotgun sequence.</title>
        <authorList>
            <person name="Li F."/>
        </authorList>
    </citation>
    <scope>NUCLEOTIDE SEQUENCE [LARGE SCALE GENOMIC DNA]</scope>
    <source>
        <strain evidence="2 3">9W16Y-2</strain>
    </source>
</reference>
<dbReference type="GO" id="GO:0030655">
    <property type="term" value="P:beta-lactam antibiotic catabolic process"/>
    <property type="evidence" value="ECO:0007669"/>
    <property type="project" value="InterPro"/>
</dbReference>
<dbReference type="Pfam" id="PF13354">
    <property type="entry name" value="Beta-lactamase2"/>
    <property type="match status" value="1"/>
</dbReference>
<evidence type="ECO:0000313" key="3">
    <source>
        <dbReference type="Proteomes" id="UP000282515"/>
    </source>
</evidence>
<gene>
    <name evidence="2" type="ORF">D9V41_08760</name>
</gene>
<keyword evidence="2" id="KW-0378">Hydrolase</keyword>
<proteinExistence type="predicted"/>
<dbReference type="GO" id="GO:0046677">
    <property type="term" value="P:response to antibiotic"/>
    <property type="evidence" value="ECO:0007669"/>
    <property type="project" value="InterPro"/>
</dbReference>
<dbReference type="EMBL" id="RDBF01000005">
    <property type="protein sequence ID" value="RLV55977.1"/>
    <property type="molecule type" value="Genomic_DNA"/>
</dbReference>
<protein>
    <submittedName>
        <fullName evidence="2">Serine hydrolase</fullName>
    </submittedName>
</protein>
<dbReference type="SUPFAM" id="SSF56601">
    <property type="entry name" value="beta-lactamase/transpeptidase-like"/>
    <property type="match status" value="1"/>
</dbReference>
<organism evidence="2 3">
    <name type="scientific">Aeromicrobium phragmitis</name>
    <dbReference type="NCBI Taxonomy" id="2478914"/>
    <lineage>
        <taxon>Bacteria</taxon>
        <taxon>Bacillati</taxon>
        <taxon>Actinomycetota</taxon>
        <taxon>Actinomycetes</taxon>
        <taxon>Propionibacteriales</taxon>
        <taxon>Nocardioidaceae</taxon>
        <taxon>Aeromicrobium</taxon>
    </lineage>
</organism>
<comment type="caution">
    <text evidence="2">The sequence shown here is derived from an EMBL/GenBank/DDBJ whole genome shotgun (WGS) entry which is preliminary data.</text>
</comment>
<evidence type="ECO:0000259" key="1">
    <source>
        <dbReference type="Pfam" id="PF13354"/>
    </source>
</evidence>
<dbReference type="PANTHER" id="PTHR35333:SF3">
    <property type="entry name" value="BETA-LACTAMASE-TYPE TRANSPEPTIDASE FOLD CONTAINING PROTEIN"/>
    <property type="match status" value="1"/>
</dbReference>
<dbReference type="InterPro" id="IPR012338">
    <property type="entry name" value="Beta-lactam/transpept-like"/>
</dbReference>
<keyword evidence="3" id="KW-1185">Reference proteome</keyword>
<sequence length="293" mass="31364">MTGATAAATIDRAAADVGIQAWVHARRLGPDLDEVTRGGDELVPMASLYKLPLAACWSDLVADGALDATERLRVTATQRAPGPTGLAALLDDVEVSQRDAVRLMLSLSDNAAAEQVLDLVGLDRLSAWLTTHGLNRTIVRRGSRDSWSVVVEETGGGDVGEAPRRLANTDVDVQTSEYNALLASATTAADMVTVLGRLWEAEHHAMVRDSLRLQAWRHRIGSGFPHDDVGVYGKTGTLGRLRHEAAVIEFPHEHPVAVAVLTKSARPETHQPRVDAAIGAIARAAVTVLRRPL</sequence>
<dbReference type="InterPro" id="IPR045155">
    <property type="entry name" value="Beta-lactam_cat"/>
</dbReference>
<dbReference type="Gene3D" id="3.40.710.10">
    <property type="entry name" value="DD-peptidase/beta-lactamase superfamily"/>
    <property type="match status" value="1"/>
</dbReference>
<dbReference type="OrthoDB" id="33989at2"/>